<dbReference type="HAMAP" id="MF_00454">
    <property type="entry name" value="FluC"/>
    <property type="match status" value="1"/>
</dbReference>
<dbReference type="EMBL" id="AYZL01000008">
    <property type="protein sequence ID" value="KRN04614.1"/>
    <property type="molecule type" value="Genomic_DNA"/>
</dbReference>
<dbReference type="PANTHER" id="PTHR28259:SF16">
    <property type="entry name" value="FLUORIDE-SPECIFIC ION CHANNEL FLUC 2"/>
    <property type="match status" value="1"/>
</dbReference>
<keyword evidence="4 14" id="KW-0812">Transmembrane</keyword>
<evidence type="ECO:0000256" key="5">
    <source>
        <dbReference type="ARBA" id="ARBA00022723"/>
    </source>
</evidence>
<evidence type="ECO:0000256" key="10">
    <source>
        <dbReference type="ARBA" id="ARBA00023303"/>
    </source>
</evidence>
<evidence type="ECO:0000256" key="2">
    <source>
        <dbReference type="ARBA" id="ARBA00022448"/>
    </source>
</evidence>
<sequence length="114" mass="12769">MWLLVGVASGVGTLCRRNLTALLNKRKHFTHSFLATMIINISGSFLLGVFANNYSSWWAYPLLGAGLMGGYTTFSTFNVELVQLMRQKKLSLFVIHMVVTYSLGLIFVALGYWL</sequence>
<evidence type="ECO:0000256" key="11">
    <source>
        <dbReference type="ARBA" id="ARBA00035120"/>
    </source>
</evidence>
<dbReference type="GO" id="GO:0062054">
    <property type="term" value="F:fluoride channel activity"/>
    <property type="evidence" value="ECO:0007669"/>
    <property type="project" value="UniProtKB-UniRule"/>
</dbReference>
<dbReference type="PATRIC" id="fig|1423744.4.peg.65"/>
<feature type="binding site" evidence="14">
    <location>
        <position position="72"/>
    </location>
    <ligand>
        <name>Na(+)</name>
        <dbReference type="ChEBI" id="CHEBI:29101"/>
        <note>structural</note>
    </ligand>
</feature>
<keyword evidence="3 14" id="KW-1003">Cell membrane</keyword>
<dbReference type="InterPro" id="IPR003691">
    <property type="entry name" value="FluC"/>
</dbReference>
<keyword evidence="16" id="KW-1185">Reference proteome</keyword>
<evidence type="ECO:0000256" key="8">
    <source>
        <dbReference type="ARBA" id="ARBA00023065"/>
    </source>
</evidence>
<feature type="transmembrane region" description="Helical" evidence="14">
    <location>
        <begin position="90"/>
        <end position="113"/>
    </location>
</feature>
<name>A0A0R2DLS4_9LACO</name>
<keyword evidence="5 14" id="KW-0479">Metal-binding</keyword>
<keyword evidence="9 14" id="KW-0472">Membrane</keyword>
<keyword evidence="8 14" id="KW-0406">Ion transport</keyword>
<keyword evidence="6 14" id="KW-1133">Transmembrane helix</keyword>
<comment type="similarity">
    <text evidence="11 14">Belongs to the fluoride channel Fluc/FEX (TC 1.A.43) family.</text>
</comment>
<dbReference type="GO" id="GO:0140114">
    <property type="term" value="P:cellular detoxification of fluoride"/>
    <property type="evidence" value="ECO:0007669"/>
    <property type="project" value="UniProtKB-UniRule"/>
</dbReference>
<evidence type="ECO:0000256" key="4">
    <source>
        <dbReference type="ARBA" id="ARBA00022692"/>
    </source>
</evidence>
<evidence type="ECO:0000256" key="6">
    <source>
        <dbReference type="ARBA" id="ARBA00022989"/>
    </source>
</evidence>
<evidence type="ECO:0000256" key="14">
    <source>
        <dbReference type="HAMAP-Rule" id="MF_00454"/>
    </source>
</evidence>
<dbReference type="Pfam" id="PF02537">
    <property type="entry name" value="CRCB"/>
    <property type="match status" value="1"/>
</dbReference>
<dbReference type="Proteomes" id="UP000051378">
    <property type="component" value="Unassembled WGS sequence"/>
</dbReference>
<evidence type="ECO:0000256" key="1">
    <source>
        <dbReference type="ARBA" id="ARBA00004651"/>
    </source>
</evidence>
<protein>
    <recommendedName>
        <fullName evidence="14">Fluoride-specific ion channel FluC</fullName>
    </recommendedName>
</protein>
<comment type="catalytic activity">
    <reaction evidence="12">
        <text>fluoride(in) = fluoride(out)</text>
        <dbReference type="Rhea" id="RHEA:76159"/>
        <dbReference type="ChEBI" id="CHEBI:17051"/>
    </reaction>
    <physiologicalReaction direction="left-to-right" evidence="12">
        <dbReference type="Rhea" id="RHEA:76160"/>
    </physiologicalReaction>
</comment>
<dbReference type="AlphaFoldDB" id="A0A0R2DLS4"/>
<comment type="activity regulation">
    <text evidence="14">Na(+) is not transported, but it plays an essential structural role and its presence is essential for fluoride channel function.</text>
</comment>
<comment type="subcellular location">
    <subcellularLocation>
        <location evidence="1 14">Cell membrane</location>
        <topology evidence="1 14">Multi-pass membrane protein</topology>
    </subcellularLocation>
</comment>
<dbReference type="GO" id="GO:0005886">
    <property type="term" value="C:plasma membrane"/>
    <property type="evidence" value="ECO:0007669"/>
    <property type="project" value="UniProtKB-SubCell"/>
</dbReference>
<evidence type="ECO:0000256" key="12">
    <source>
        <dbReference type="ARBA" id="ARBA00035585"/>
    </source>
</evidence>
<evidence type="ECO:0000256" key="13">
    <source>
        <dbReference type="ARBA" id="ARBA00049940"/>
    </source>
</evidence>
<proteinExistence type="inferred from homology"/>
<feature type="transmembrane region" description="Helical" evidence="14">
    <location>
        <begin position="33"/>
        <end position="51"/>
    </location>
</feature>
<evidence type="ECO:0000256" key="3">
    <source>
        <dbReference type="ARBA" id="ARBA00022475"/>
    </source>
</evidence>
<evidence type="ECO:0000256" key="9">
    <source>
        <dbReference type="ARBA" id="ARBA00023136"/>
    </source>
</evidence>
<comment type="function">
    <text evidence="13 14">Fluoride-specific ion channel. Important for reducing fluoride concentration in the cell, thus reducing its toxicity.</text>
</comment>
<dbReference type="STRING" id="1423744.FC86_GL000062"/>
<feature type="binding site" evidence="14">
    <location>
        <position position="69"/>
    </location>
    <ligand>
        <name>Na(+)</name>
        <dbReference type="ChEBI" id="CHEBI:29101"/>
        <note>structural</note>
    </ligand>
</feature>
<keyword evidence="7 14" id="KW-0915">Sodium</keyword>
<keyword evidence="10 14" id="KW-0407">Ion channel</keyword>
<feature type="transmembrane region" description="Helical" evidence="14">
    <location>
        <begin position="57"/>
        <end position="78"/>
    </location>
</feature>
<gene>
    <name evidence="14" type="primary">fluC</name>
    <name evidence="14" type="synonym">crcB</name>
    <name evidence="15" type="ORF">FC86_GL000062</name>
</gene>
<organism evidence="15 16">
    <name type="scientific">Holzapfeliella floricola DSM 23037 = JCM 16512</name>
    <dbReference type="NCBI Taxonomy" id="1423744"/>
    <lineage>
        <taxon>Bacteria</taxon>
        <taxon>Bacillati</taxon>
        <taxon>Bacillota</taxon>
        <taxon>Bacilli</taxon>
        <taxon>Lactobacillales</taxon>
        <taxon>Lactobacillaceae</taxon>
        <taxon>Holzapfeliella</taxon>
    </lineage>
</organism>
<dbReference type="GO" id="GO:0046872">
    <property type="term" value="F:metal ion binding"/>
    <property type="evidence" value="ECO:0007669"/>
    <property type="project" value="UniProtKB-KW"/>
</dbReference>
<reference evidence="15 16" key="1">
    <citation type="journal article" date="2015" name="Genome Announc.">
        <title>Expanding the biotechnology potential of lactobacilli through comparative genomics of 213 strains and associated genera.</title>
        <authorList>
            <person name="Sun Z."/>
            <person name="Harris H.M."/>
            <person name="McCann A."/>
            <person name="Guo C."/>
            <person name="Argimon S."/>
            <person name="Zhang W."/>
            <person name="Yang X."/>
            <person name="Jeffery I.B."/>
            <person name="Cooney J.C."/>
            <person name="Kagawa T.F."/>
            <person name="Liu W."/>
            <person name="Song Y."/>
            <person name="Salvetti E."/>
            <person name="Wrobel A."/>
            <person name="Rasinkangas P."/>
            <person name="Parkhill J."/>
            <person name="Rea M.C."/>
            <person name="O'Sullivan O."/>
            <person name="Ritari J."/>
            <person name="Douillard F.P."/>
            <person name="Paul Ross R."/>
            <person name="Yang R."/>
            <person name="Briner A.E."/>
            <person name="Felis G.E."/>
            <person name="de Vos W.M."/>
            <person name="Barrangou R."/>
            <person name="Klaenhammer T.R."/>
            <person name="Caufield P.W."/>
            <person name="Cui Y."/>
            <person name="Zhang H."/>
            <person name="O'Toole P.W."/>
        </authorList>
    </citation>
    <scope>NUCLEOTIDE SEQUENCE [LARGE SCALE GENOMIC DNA]</scope>
    <source>
        <strain evidence="15 16">DSM 23037</strain>
    </source>
</reference>
<evidence type="ECO:0000313" key="15">
    <source>
        <dbReference type="EMBL" id="KRN04614.1"/>
    </source>
</evidence>
<evidence type="ECO:0000256" key="7">
    <source>
        <dbReference type="ARBA" id="ARBA00023053"/>
    </source>
</evidence>
<evidence type="ECO:0000313" key="16">
    <source>
        <dbReference type="Proteomes" id="UP000051378"/>
    </source>
</evidence>
<accession>A0A0R2DLS4</accession>
<dbReference type="PANTHER" id="PTHR28259">
    <property type="entry name" value="FLUORIDE EXPORT PROTEIN 1-RELATED"/>
    <property type="match status" value="1"/>
</dbReference>
<keyword evidence="2 14" id="KW-0813">Transport</keyword>
<comment type="caution">
    <text evidence="15">The sequence shown here is derived from an EMBL/GenBank/DDBJ whole genome shotgun (WGS) entry which is preliminary data.</text>
</comment>